<dbReference type="SMART" id="SM00849">
    <property type="entry name" value="Lactamase_B"/>
    <property type="match status" value="1"/>
</dbReference>
<feature type="domain" description="Metallo-beta-lactamase" evidence="1">
    <location>
        <begin position="28"/>
        <end position="224"/>
    </location>
</feature>
<dbReference type="Gene3D" id="3.60.15.10">
    <property type="entry name" value="Ribonuclease Z/Hydroxyacylglutathione hydrolase-like"/>
    <property type="match status" value="1"/>
</dbReference>
<dbReference type="InterPro" id="IPR001279">
    <property type="entry name" value="Metallo-B-lactamas"/>
</dbReference>
<dbReference type="SUPFAM" id="SSF56281">
    <property type="entry name" value="Metallo-hydrolase/oxidoreductase"/>
    <property type="match status" value="1"/>
</dbReference>
<protein>
    <submittedName>
        <fullName evidence="2">MBL fold metallo-hydrolase</fullName>
    </submittedName>
</protein>
<dbReference type="PANTHER" id="PTHR42951">
    <property type="entry name" value="METALLO-BETA-LACTAMASE DOMAIN-CONTAINING"/>
    <property type="match status" value="1"/>
</dbReference>
<dbReference type="Proteomes" id="UP001500466">
    <property type="component" value="Unassembled WGS sequence"/>
</dbReference>
<keyword evidence="3" id="KW-1185">Reference proteome</keyword>
<dbReference type="InterPro" id="IPR050855">
    <property type="entry name" value="NDM-1-like"/>
</dbReference>
<gene>
    <name evidence="2" type="ORF">GCM10023205_55090</name>
</gene>
<comment type="caution">
    <text evidence="2">The sequence shown here is derived from an EMBL/GenBank/DDBJ whole genome shotgun (WGS) entry which is preliminary data.</text>
</comment>
<accession>A0ABP9HVX5</accession>
<dbReference type="CDD" id="cd16282">
    <property type="entry name" value="metallo-hydrolase-like_MBL-fold"/>
    <property type="match status" value="1"/>
</dbReference>
<evidence type="ECO:0000313" key="3">
    <source>
        <dbReference type="Proteomes" id="UP001500466"/>
    </source>
</evidence>
<proteinExistence type="predicted"/>
<dbReference type="InterPro" id="IPR036866">
    <property type="entry name" value="RibonucZ/Hydroxyglut_hydro"/>
</dbReference>
<organism evidence="2 3">
    <name type="scientific">Yinghuangia aomiensis</name>
    <dbReference type="NCBI Taxonomy" id="676205"/>
    <lineage>
        <taxon>Bacteria</taxon>
        <taxon>Bacillati</taxon>
        <taxon>Actinomycetota</taxon>
        <taxon>Actinomycetes</taxon>
        <taxon>Kitasatosporales</taxon>
        <taxon>Streptomycetaceae</taxon>
        <taxon>Yinghuangia</taxon>
    </lineage>
</organism>
<dbReference type="EMBL" id="BAABHS010000021">
    <property type="protein sequence ID" value="GAA4979465.1"/>
    <property type="molecule type" value="Genomic_DNA"/>
</dbReference>
<dbReference type="PANTHER" id="PTHR42951:SF4">
    <property type="entry name" value="ACYL-COENZYME A THIOESTERASE MBLAC2"/>
    <property type="match status" value="1"/>
</dbReference>
<evidence type="ECO:0000313" key="2">
    <source>
        <dbReference type="EMBL" id="GAA4979465.1"/>
    </source>
</evidence>
<evidence type="ECO:0000259" key="1">
    <source>
        <dbReference type="SMART" id="SM00849"/>
    </source>
</evidence>
<sequence length="251" mass="26650">MVHAEHDESPSWRSFGAGLYVARVPALALNVAAVAGRAGFVLVDTGSYERETAALLDGLAAVLERDGLPARALAVVNTHGHFDHCYGNAEVLRRFPDADVWGHTGLPAYLARWGEEGRADAVRFGMPAEDMAAVRIVAPTHLVDAGREVRLDIGGAEALLYAPGRGHTGCDVVVRVPEAGVLLAGDLVEESAPPSYGPDSFPAEWPGTLAHLLELPESVVVPGHGEPVDREFVLGQWEYVKARRGDPVDGG</sequence>
<dbReference type="Pfam" id="PF00753">
    <property type="entry name" value="Lactamase_B"/>
    <property type="match status" value="1"/>
</dbReference>
<reference evidence="3" key="1">
    <citation type="journal article" date="2019" name="Int. J. Syst. Evol. Microbiol.">
        <title>The Global Catalogue of Microorganisms (GCM) 10K type strain sequencing project: providing services to taxonomists for standard genome sequencing and annotation.</title>
        <authorList>
            <consortium name="The Broad Institute Genomics Platform"/>
            <consortium name="The Broad Institute Genome Sequencing Center for Infectious Disease"/>
            <person name="Wu L."/>
            <person name="Ma J."/>
        </authorList>
    </citation>
    <scope>NUCLEOTIDE SEQUENCE [LARGE SCALE GENOMIC DNA]</scope>
    <source>
        <strain evidence="3">JCM 17986</strain>
    </source>
</reference>
<name>A0ABP9HVX5_9ACTN</name>